<dbReference type="PANTHER" id="PTHR35004">
    <property type="entry name" value="TRANSPOSASE RV3428C-RELATED"/>
    <property type="match status" value="1"/>
</dbReference>
<dbReference type="GO" id="GO:0003676">
    <property type="term" value="F:nucleic acid binding"/>
    <property type="evidence" value="ECO:0007669"/>
    <property type="project" value="InterPro"/>
</dbReference>
<dbReference type="Pfam" id="PF22483">
    <property type="entry name" value="Mu-transpos_C_2"/>
    <property type="match status" value="1"/>
</dbReference>
<protein>
    <submittedName>
        <fullName evidence="3">IS21 family transposase</fullName>
    </submittedName>
</protein>
<proteinExistence type="inferred from homology"/>
<dbReference type="SUPFAM" id="SSF53098">
    <property type="entry name" value="Ribonuclease H-like"/>
    <property type="match status" value="1"/>
</dbReference>
<dbReference type="InterPro" id="IPR012337">
    <property type="entry name" value="RNaseH-like_sf"/>
</dbReference>
<evidence type="ECO:0000313" key="4">
    <source>
        <dbReference type="Proteomes" id="UP000276568"/>
    </source>
</evidence>
<dbReference type="OrthoDB" id="3193769at2"/>
<feature type="domain" description="Integrase catalytic" evidence="2">
    <location>
        <begin position="158"/>
        <end position="338"/>
    </location>
</feature>
<sequence>MVFIIKRRQKKEMKTIMQKYEIIRLKKEGWSDNRISKTFGVSRNTIRKYWKSYCSNLDELLKLDPNVDTRKVIETLIDDPSYDSSKRTARKYSEEMDIQLRKILADEENKTRLLGPGHKQALNDRQIYQLLINQGFDIGETTIRNRLRVIRDEKKEAFIKQKYDYCDRFEYDFGEVRLIIDGRNIKGYLAVLVCPASGFRWAYLYRNSKMDVFLDSHVRFFEMLGGSFKEGVYDNMKNVVARFIGKNEKQLNEQLIKLALYYDFTINVTNCFSGNEKGTVESAVKWIRNKVFAYKYAFDTFENACDYLQEKLVEINKNSNIEEEKKHLKPYRPRYETARITKNRVDKYSFVHIDNNCYSVPEDLCQKWVIAKLYPNDLIIMYKQEIVARHARIAGKGKTRIDIRHYLHTFSRKPGSLSNSLALKSEPELKNMFNKYYKEKPKVFIEILRRYSDSDLKTLLEALEPRQQEAKIQQAVDDKTMEQINELCEMFIGGNQYVH</sequence>
<dbReference type="InterPro" id="IPR036397">
    <property type="entry name" value="RNaseH_sf"/>
</dbReference>
<dbReference type="EMBL" id="RJQC01000002">
    <property type="protein sequence ID" value="RNM30129.1"/>
    <property type="molecule type" value="Genomic_DNA"/>
</dbReference>
<dbReference type="AlphaFoldDB" id="A0A3N0HZC3"/>
<dbReference type="Proteomes" id="UP000276568">
    <property type="component" value="Unassembled WGS sequence"/>
</dbReference>
<dbReference type="Pfam" id="PF13384">
    <property type="entry name" value="HTH_23"/>
    <property type="match status" value="1"/>
</dbReference>
<dbReference type="InterPro" id="IPR001584">
    <property type="entry name" value="Integrase_cat-core"/>
</dbReference>
<dbReference type="Gene3D" id="3.30.420.10">
    <property type="entry name" value="Ribonuclease H-like superfamily/Ribonuclease H"/>
    <property type="match status" value="1"/>
</dbReference>
<evidence type="ECO:0000259" key="2">
    <source>
        <dbReference type="PROSITE" id="PS50994"/>
    </source>
</evidence>
<dbReference type="InterPro" id="IPR009057">
    <property type="entry name" value="Homeodomain-like_sf"/>
</dbReference>
<dbReference type="SUPFAM" id="SSF46689">
    <property type="entry name" value="Homeodomain-like"/>
    <property type="match status" value="1"/>
</dbReference>
<evidence type="ECO:0000313" key="3">
    <source>
        <dbReference type="EMBL" id="RNM30129.1"/>
    </source>
</evidence>
<name>A0A3N0HZC3_9FIRM</name>
<keyword evidence="4" id="KW-1185">Reference proteome</keyword>
<dbReference type="PANTHER" id="PTHR35004:SF7">
    <property type="entry name" value="INTEGRASE PROTEIN"/>
    <property type="match status" value="1"/>
</dbReference>
<dbReference type="GO" id="GO:0015074">
    <property type="term" value="P:DNA integration"/>
    <property type="evidence" value="ECO:0007669"/>
    <property type="project" value="InterPro"/>
</dbReference>
<evidence type="ECO:0000256" key="1">
    <source>
        <dbReference type="ARBA" id="ARBA00009277"/>
    </source>
</evidence>
<reference evidence="3 4" key="1">
    <citation type="submission" date="2018-11" db="EMBL/GenBank/DDBJ databases">
        <title>Clostridium sp. nov., a member of the family Erysipelotrichaceae isolated from pig faeces.</title>
        <authorList>
            <person name="Chang Y.-H."/>
        </authorList>
    </citation>
    <scope>NUCLEOTIDE SEQUENCE [LARGE SCALE GENOMIC DNA]</scope>
    <source>
        <strain evidence="3 4">YH-panp20</strain>
    </source>
</reference>
<accession>A0A3N0HZC3</accession>
<dbReference type="PROSITE" id="PS50994">
    <property type="entry name" value="INTEGRASE"/>
    <property type="match status" value="1"/>
</dbReference>
<gene>
    <name evidence="3" type="ORF">EDX97_04820</name>
</gene>
<comment type="caution">
    <text evidence="3">The sequence shown here is derived from an EMBL/GenBank/DDBJ whole genome shotgun (WGS) entry which is preliminary data.</text>
</comment>
<comment type="similarity">
    <text evidence="1">Belongs to the transposase IS21/IS408/IS1162 family.</text>
</comment>
<dbReference type="InterPro" id="IPR054353">
    <property type="entry name" value="IstA-like_C"/>
</dbReference>
<organism evidence="3 4">
    <name type="scientific">Absicoccus porci</name>
    <dbReference type="NCBI Taxonomy" id="2486576"/>
    <lineage>
        <taxon>Bacteria</taxon>
        <taxon>Bacillati</taxon>
        <taxon>Bacillota</taxon>
        <taxon>Erysipelotrichia</taxon>
        <taxon>Erysipelotrichales</taxon>
        <taxon>Erysipelotrichaceae</taxon>
        <taxon>Absicoccus</taxon>
    </lineage>
</organism>